<feature type="region of interest" description="Disordered" evidence="1">
    <location>
        <begin position="26"/>
        <end position="57"/>
    </location>
</feature>
<dbReference type="RefSeq" id="WP_239673751.1">
    <property type="nucleotide sequence ID" value="NZ_CP049742.1"/>
</dbReference>
<feature type="domain" description="SCP" evidence="2">
    <location>
        <begin position="238"/>
        <end position="347"/>
    </location>
</feature>
<dbReference type="EMBL" id="CP049742">
    <property type="protein sequence ID" value="QPC46224.1"/>
    <property type="molecule type" value="Genomic_DNA"/>
</dbReference>
<sequence length="354" mass="40715">MKLLIRLLAIVVIFLLFQVYQEWTSVPSSPLSGSDTVHDPEPTDEIESDQEGNSQPEKELEGIFQYMDKPVANLLKDYGEPSRVDPSPYGYQWWIYDQDPNTYFQVGVEANKIVTVYALGPKVNVEPYKIGQPLEDIYRSTMLTTELVIDHEMGSYQFELTEEDLNIRPLVEMGDLYVQLYIDKVAGNLSSVRLMNKDVLIRQRPYELLYRGELLEVKEPTEEEWVEIAEAAEKQVLSITNAMRHKFNLNSLEWDDETSEVAFKHSEDMALNNFFDHESPNSGDLGDRLAEGNIFFNAAGENIAAHYLDAPAAMEGWLNSEGHRKTMLEPDFTHLGVGVYEKYYTQNFLEKDWE</sequence>
<reference evidence="4 5" key="1">
    <citation type="submission" date="2019-07" db="EMBL/GenBank/DDBJ databases">
        <title>Genome sequence of 2 isolates from Red Sea Mangroves.</title>
        <authorList>
            <person name="Sefrji F."/>
            <person name="Michoud G."/>
            <person name="Merlino G."/>
            <person name="Daffonchio D."/>
        </authorList>
    </citation>
    <scope>NUCLEOTIDE SEQUENCE [LARGE SCALE GENOMIC DNA]</scope>
    <source>
        <strain evidence="4 5">R1DC41</strain>
    </source>
</reference>
<dbReference type="Pfam" id="PF00188">
    <property type="entry name" value="CAP"/>
    <property type="match status" value="1"/>
</dbReference>
<name>A0A7S8CA47_9BACI</name>
<dbReference type="CDD" id="cd05379">
    <property type="entry name" value="CAP_bacterial"/>
    <property type="match status" value="1"/>
</dbReference>
<proteinExistence type="predicted"/>
<dbReference type="InterPro" id="IPR035940">
    <property type="entry name" value="CAP_sf"/>
</dbReference>
<organism evidence="4 5">
    <name type="scientific">Mangrovibacillus cuniculi</name>
    <dbReference type="NCBI Taxonomy" id="2593652"/>
    <lineage>
        <taxon>Bacteria</taxon>
        <taxon>Bacillati</taxon>
        <taxon>Bacillota</taxon>
        <taxon>Bacilli</taxon>
        <taxon>Bacillales</taxon>
        <taxon>Bacillaceae</taxon>
        <taxon>Mangrovibacillus</taxon>
    </lineage>
</organism>
<dbReference type="PANTHER" id="PTHR31157">
    <property type="entry name" value="SCP DOMAIN-CONTAINING PROTEIN"/>
    <property type="match status" value="1"/>
</dbReference>
<gene>
    <name evidence="4" type="ORF">G8O30_04255</name>
</gene>
<protein>
    <submittedName>
        <fullName evidence="4">CAP domain-containing protein</fullName>
    </submittedName>
</protein>
<accession>A0A7S8CA47</accession>
<dbReference type="InterPro" id="IPR014044">
    <property type="entry name" value="CAP_dom"/>
</dbReference>
<dbReference type="KEGG" id="mcui:G8O30_04255"/>
<dbReference type="AlphaFoldDB" id="A0A7S8CA47"/>
<keyword evidence="5" id="KW-1185">Reference proteome</keyword>
<dbReference type="InterPro" id="IPR029410">
    <property type="entry name" value="CAP_assoc"/>
</dbReference>
<evidence type="ECO:0000259" key="2">
    <source>
        <dbReference type="Pfam" id="PF00188"/>
    </source>
</evidence>
<dbReference type="PANTHER" id="PTHR31157:SF26">
    <property type="entry name" value="SCP-LIKE EXTRACELLULAR PROTEIN"/>
    <property type="match status" value="1"/>
</dbReference>
<evidence type="ECO:0000256" key="1">
    <source>
        <dbReference type="SAM" id="MobiDB-lite"/>
    </source>
</evidence>
<dbReference type="Gene3D" id="3.40.33.10">
    <property type="entry name" value="CAP"/>
    <property type="match status" value="1"/>
</dbReference>
<feature type="compositionally biased region" description="Polar residues" evidence="1">
    <location>
        <begin position="26"/>
        <end position="35"/>
    </location>
</feature>
<evidence type="ECO:0000313" key="4">
    <source>
        <dbReference type="EMBL" id="QPC46224.1"/>
    </source>
</evidence>
<dbReference type="SUPFAM" id="SSF55797">
    <property type="entry name" value="PR-1-like"/>
    <property type="match status" value="1"/>
</dbReference>
<feature type="domain" description="CAP-associated" evidence="3">
    <location>
        <begin position="67"/>
        <end position="206"/>
    </location>
</feature>
<dbReference type="Pfam" id="PF14504">
    <property type="entry name" value="CAP_assoc_N"/>
    <property type="match status" value="1"/>
</dbReference>
<evidence type="ECO:0000313" key="5">
    <source>
        <dbReference type="Proteomes" id="UP000593626"/>
    </source>
</evidence>
<dbReference type="Proteomes" id="UP000593626">
    <property type="component" value="Chromosome"/>
</dbReference>
<evidence type="ECO:0000259" key="3">
    <source>
        <dbReference type="Pfam" id="PF14504"/>
    </source>
</evidence>